<dbReference type="OrthoDB" id="5123726at2"/>
<dbReference type="RefSeq" id="WP_133766040.1">
    <property type="nucleotide sequence ID" value="NZ_BAAARP010000002.1"/>
</dbReference>
<dbReference type="Proteomes" id="UP000295344">
    <property type="component" value="Unassembled WGS sequence"/>
</dbReference>
<feature type="transmembrane region" description="Helical" evidence="2">
    <location>
        <begin position="107"/>
        <end position="127"/>
    </location>
</feature>
<dbReference type="AlphaFoldDB" id="A0A4R7FKK6"/>
<feature type="region of interest" description="Disordered" evidence="1">
    <location>
        <begin position="1"/>
        <end position="21"/>
    </location>
</feature>
<evidence type="ECO:0000313" key="3">
    <source>
        <dbReference type="EMBL" id="TDS76893.1"/>
    </source>
</evidence>
<evidence type="ECO:0000256" key="2">
    <source>
        <dbReference type="SAM" id="Phobius"/>
    </source>
</evidence>
<dbReference type="EMBL" id="SOAM01000002">
    <property type="protein sequence ID" value="TDS76893.1"/>
    <property type="molecule type" value="Genomic_DNA"/>
</dbReference>
<feature type="transmembrane region" description="Helical" evidence="2">
    <location>
        <begin position="36"/>
        <end position="56"/>
    </location>
</feature>
<sequence length="131" mass="13836">MSTTEQQRDAASGHGSPHDLMSPEVNVQRIMRTGTVWFTAAVGTVGVFLGLLLASGWRPSQLAAPDQFLWWIGSLAVVLSIGLLGWSGCPILEVDVPTADRNKTRTMQWGTALFIAGGAIAVAALLLGPAH</sequence>
<accession>A0A4R7FKK6</accession>
<gene>
    <name evidence="3" type="ORF">CLV52_1832</name>
</gene>
<name>A0A4R7FKK6_9MICO</name>
<feature type="transmembrane region" description="Helical" evidence="2">
    <location>
        <begin position="68"/>
        <end position="87"/>
    </location>
</feature>
<reference evidence="3 4" key="1">
    <citation type="submission" date="2019-03" db="EMBL/GenBank/DDBJ databases">
        <title>Genomic Encyclopedia of Archaeal and Bacterial Type Strains, Phase II (KMG-II): from individual species to whole genera.</title>
        <authorList>
            <person name="Goeker M."/>
        </authorList>
    </citation>
    <scope>NUCLEOTIDE SEQUENCE [LARGE SCALE GENOMIC DNA]</scope>
    <source>
        <strain evidence="3 4">DSM 24782</strain>
    </source>
</reference>
<comment type="caution">
    <text evidence="3">The sequence shown here is derived from an EMBL/GenBank/DDBJ whole genome shotgun (WGS) entry which is preliminary data.</text>
</comment>
<keyword evidence="2" id="KW-1133">Transmembrane helix</keyword>
<organism evidence="3 4">
    <name type="scientific">Amnibacterium kyonggiense</name>
    <dbReference type="NCBI Taxonomy" id="595671"/>
    <lineage>
        <taxon>Bacteria</taxon>
        <taxon>Bacillati</taxon>
        <taxon>Actinomycetota</taxon>
        <taxon>Actinomycetes</taxon>
        <taxon>Micrococcales</taxon>
        <taxon>Microbacteriaceae</taxon>
        <taxon>Amnibacterium</taxon>
    </lineage>
</organism>
<proteinExistence type="predicted"/>
<evidence type="ECO:0000313" key="4">
    <source>
        <dbReference type="Proteomes" id="UP000295344"/>
    </source>
</evidence>
<evidence type="ECO:0000256" key="1">
    <source>
        <dbReference type="SAM" id="MobiDB-lite"/>
    </source>
</evidence>
<protein>
    <submittedName>
        <fullName evidence="3">Uncharacterized protein</fullName>
    </submittedName>
</protein>
<keyword evidence="2" id="KW-0812">Transmembrane</keyword>
<keyword evidence="2" id="KW-0472">Membrane</keyword>
<keyword evidence="4" id="KW-1185">Reference proteome</keyword>